<evidence type="ECO:0000256" key="1">
    <source>
        <dbReference type="ARBA" id="ARBA00003944"/>
    </source>
</evidence>
<gene>
    <name evidence="6" type="ORF">EDC61_101189</name>
</gene>
<comment type="similarity">
    <text evidence="2">Belongs to the FliK family.</text>
</comment>
<proteinExistence type="inferred from homology"/>
<keyword evidence="6" id="KW-0966">Cell projection</keyword>
<dbReference type="Pfam" id="PF02120">
    <property type="entry name" value="Flg_hook"/>
    <property type="match status" value="1"/>
</dbReference>
<dbReference type="InterPro" id="IPR052563">
    <property type="entry name" value="FliK"/>
</dbReference>
<dbReference type="AlphaFoldDB" id="A0A4R3K135"/>
<dbReference type="InterPro" id="IPR001635">
    <property type="entry name" value="Flag_hook_Flik"/>
</dbReference>
<keyword evidence="6" id="KW-0282">Flagellum</keyword>
<dbReference type="PANTHER" id="PTHR37533:SF2">
    <property type="entry name" value="FLAGELLAR HOOK-LENGTH CONTROL PROTEIN"/>
    <property type="match status" value="1"/>
</dbReference>
<evidence type="ECO:0000256" key="2">
    <source>
        <dbReference type="ARBA" id="ARBA00009149"/>
    </source>
</evidence>
<comment type="caution">
    <text evidence="6">The sequence shown here is derived from an EMBL/GenBank/DDBJ whole genome shotgun (WGS) entry which is preliminary data.</text>
</comment>
<name>A0A4R3K135_9PROT</name>
<dbReference type="Proteomes" id="UP000295135">
    <property type="component" value="Unassembled WGS sequence"/>
</dbReference>
<dbReference type="GO" id="GO:0009424">
    <property type="term" value="C:bacterial-type flagellum hook"/>
    <property type="evidence" value="ECO:0007669"/>
    <property type="project" value="InterPro"/>
</dbReference>
<dbReference type="InterPro" id="IPR038610">
    <property type="entry name" value="FliK-like_C_sf"/>
</dbReference>
<comment type="function">
    <text evidence="1">Controls the length of the flagellar hook.</text>
</comment>
<evidence type="ECO:0000256" key="4">
    <source>
        <dbReference type="SAM" id="MobiDB-lite"/>
    </source>
</evidence>
<dbReference type="PRINTS" id="PR01007">
    <property type="entry name" value="FLGHOOKFLIK"/>
</dbReference>
<dbReference type="OrthoDB" id="8596319at2"/>
<reference evidence="6 7" key="1">
    <citation type="submission" date="2019-03" db="EMBL/GenBank/DDBJ databases">
        <title>Genomic Encyclopedia of Type Strains, Phase IV (KMG-IV): sequencing the most valuable type-strain genomes for metagenomic binning, comparative biology and taxonomic classification.</title>
        <authorList>
            <person name="Goeker M."/>
        </authorList>
    </citation>
    <scope>NUCLEOTIDE SEQUENCE [LARGE SCALE GENOMIC DNA]</scope>
    <source>
        <strain evidence="6 7">DSM 103923</strain>
    </source>
</reference>
<evidence type="ECO:0000313" key="6">
    <source>
        <dbReference type="EMBL" id="TCS73966.1"/>
    </source>
</evidence>
<dbReference type="Gene3D" id="3.30.750.140">
    <property type="match status" value="1"/>
</dbReference>
<feature type="domain" description="Flagellar hook-length control protein-like C-terminal" evidence="5">
    <location>
        <begin position="263"/>
        <end position="340"/>
    </location>
</feature>
<dbReference type="PANTHER" id="PTHR37533">
    <property type="entry name" value="FLAGELLAR HOOK-LENGTH CONTROL PROTEIN"/>
    <property type="match status" value="1"/>
</dbReference>
<dbReference type="GO" id="GO:0044780">
    <property type="term" value="P:bacterial-type flagellum assembly"/>
    <property type="evidence" value="ECO:0007669"/>
    <property type="project" value="InterPro"/>
</dbReference>
<evidence type="ECO:0000313" key="7">
    <source>
        <dbReference type="Proteomes" id="UP000295135"/>
    </source>
</evidence>
<dbReference type="EMBL" id="SLZY01000001">
    <property type="protein sequence ID" value="TCS73966.1"/>
    <property type="molecule type" value="Genomic_DNA"/>
</dbReference>
<organism evidence="6 7">
    <name type="scientific">Sulfuritortus calidifontis</name>
    <dbReference type="NCBI Taxonomy" id="1914471"/>
    <lineage>
        <taxon>Bacteria</taxon>
        <taxon>Pseudomonadati</taxon>
        <taxon>Pseudomonadota</taxon>
        <taxon>Betaproteobacteria</taxon>
        <taxon>Nitrosomonadales</taxon>
        <taxon>Thiobacillaceae</taxon>
        <taxon>Sulfuritortus</taxon>
    </lineage>
</organism>
<evidence type="ECO:0000259" key="5">
    <source>
        <dbReference type="Pfam" id="PF02120"/>
    </source>
</evidence>
<accession>A0A4R3K135</accession>
<keyword evidence="6" id="KW-0969">Cilium</keyword>
<feature type="region of interest" description="Disordered" evidence="4">
    <location>
        <begin position="334"/>
        <end position="367"/>
    </location>
</feature>
<dbReference type="CDD" id="cd17470">
    <property type="entry name" value="T3SS_Flik_C"/>
    <property type="match status" value="1"/>
</dbReference>
<protein>
    <submittedName>
        <fullName evidence="6">Flagellar hook-length control protein FliK</fullName>
    </submittedName>
</protein>
<keyword evidence="3" id="KW-1005">Bacterial flagellum biogenesis</keyword>
<dbReference type="InterPro" id="IPR021136">
    <property type="entry name" value="Flagellar_hook_control-like_C"/>
</dbReference>
<keyword evidence="7" id="KW-1185">Reference proteome</keyword>
<evidence type="ECO:0000256" key="3">
    <source>
        <dbReference type="ARBA" id="ARBA00022795"/>
    </source>
</evidence>
<sequence length="387" mass="38441">MAEILAGPSVIAVPSAGSAQAANGKPAAGGADVFAGVLSGRVAALAQGETPAKGVSLAAFAGKSHLFGVPGLLAADKAAAVEGGTVDAALDPALLAALAGGMPIDPALLAMLGAKGKAVSAQVDAGAADVAVDGKELPVSVAQDKKALPAANAADVLTERLAADRPEAGDPAGRDAAKGLLLAQANVQSQVDAKIVDASLKAANVQVGGEALAATGQAVARSDELALAGVVQHKGASESLSQTVLSVRTPLQAANWAADFSQKVVWLVGRESQSAQMILNPPQLGAVEVRLTLTGSEAGAQFFSPHQGVREAIEAAIPRLRDMMAEAGLSLGQASVSPESFRDSRTQDRQSGGAGGSAEDDGGDVGMIANLPPARRVMGQGLVDLYV</sequence>